<dbReference type="Proteomes" id="UP000003697">
    <property type="component" value="Unassembled WGS sequence"/>
</dbReference>
<name>A0ABN0CFM7_STRVE</name>
<evidence type="ECO:0000313" key="2">
    <source>
        <dbReference type="Proteomes" id="UP000003697"/>
    </source>
</evidence>
<keyword evidence="2" id="KW-1185">Reference proteome</keyword>
<proteinExistence type="predicted"/>
<protein>
    <submittedName>
        <fullName evidence="1">Uncharacterized protein</fullName>
    </submittedName>
</protein>
<dbReference type="EMBL" id="AEVI01000067">
    <property type="protein sequence ID" value="EFX95679.1"/>
    <property type="molecule type" value="Genomic_DNA"/>
</dbReference>
<sequence>MTERQLLRILIFFAQGLGRVHLTRYKGRFTLSVSQLSLDR</sequence>
<evidence type="ECO:0000313" key="1">
    <source>
        <dbReference type="EMBL" id="EFX95679.1"/>
    </source>
</evidence>
<gene>
    <name evidence="1" type="ORF">HMPREF9425_1395</name>
</gene>
<comment type="caution">
    <text evidence="1">The sequence shown here is derived from an EMBL/GenBank/DDBJ whole genome shotgun (WGS) entry which is preliminary data.</text>
</comment>
<organism evidence="1 2">
    <name type="scientific">Streptococcus vestibularis ATCC 49124</name>
    <dbReference type="NCBI Taxonomy" id="889206"/>
    <lineage>
        <taxon>Bacteria</taxon>
        <taxon>Bacillati</taxon>
        <taxon>Bacillota</taxon>
        <taxon>Bacilli</taxon>
        <taxon>Lactobacillales</taxon>
        <taxon>Streptococcaceae</taxon>
        <taxon>Streptococcus</taxon>
    </lineage>
</organism>
<accession>A0ABN0CFM7</accession>
<reference evidence="1 2" key="1">
    <citation type="submission" date="2011-01" db="EMBL/GenBank/DDBJ databases">
        <authorList>
            <person name="Muzny D."/>
            <person name="Qin X."/>
            <person name="Buhay C."/>
            <person name="Dugan-Rocha S."/>
            <person name="Ding Y."/>
            <person name="Chen G."/>
            <person name="Hawes A."/>
            <person name="Holder M."/>
            <person name="Jhangiani S."/>
            <person name="Johnson A."/>
            <person name="Khan Z."/>
            <person name="Li Z."/>
            <person name="Liu W."/>
            <person name="Liu X."/>
            <person name="Perez L."/>
            <person name="Shen H."/>
            <person name="Wang Q."/>
            <person name="Watt J."/>
            <person name="Xi L."/>
            <person name="Xin Y."/>
            <person name="Zhou J."/>
            <person name="Deng J."/>
            <person name="Jiang H."/>
            <person name="Liu Y."/>
            <person name="Qu J."/>
            <person name="Song X.-Z."/>
            <person name="Zhang L."/>
            <person name="Villasana D."/>
            <person name="Johnson A."/>
            <person name="Liu J."/>
            <person name="Liyanage D."/>
            <person name="Lorensuhewa L."/>
            <person name="Robinson T."/>
            <person name="Song A."/>
            <person name="Song B.-B."/>
            <person name="Dinh H."/>
            <person name="Thornton R."/>
            <person name="Coyle M."/>
            <person name="Francisco L."/>
            <person name="Jackson L."/>
            <person name="Javaid M."/>
            <person name="Korchina V."/>
            <person name="Kovar C."/>
            <person name="Mata R."/>
            <person name="Mathew T."/>
            <person name="Ngo R."/>
            <person name="Nguyen L."/>
            <person name="Nguyen N."/>
            <person name="Okwuonu G."/>
            <person name="Ongeri F."/>
            <person name="Pham C."/>
            <person name="Simmons D."/>
            <person name="Wilczek-Boney K."/>
            <person name="Hale W."/>
            <person name="Jakkamsetti A."/>
            <person name="Pham P."/>
            <person name="Ruth R."/>
            <person name="San Lucas F."/>
            <person name="Warren J."/>
            <person name="Zhang J."/>
            <person name="Zhao Z."/>
            <person name="Zhou C."/>
            <person name="Zhu D."/>
            <person name="Lee S."/>
            <person name="Bess C."/>
            <person name="Blankenburg K."/>
            <person name="Forbes L."/>
            <person name="Fu Q."/>
            <person name="Gubbala S."/>
            <person name="Hirani K."/>
            <person name="Jayaseelan J.C."/>
            <person name="Lara F."/>
            <person name="Munidasa M."/>
            <person name="Palculict T."/>
            <person name="Patil S."/>
            <person name="Pu L.-L."/>
            <person name="Saada N."/>
            <person name="Tang L."/>
            <person name="Weissenberger G."/>
            <person name="Zhu Y."/>
            <person name="Hemphill L."/>
            <person name="Shang Y."/>
            <person name="Youmans B."/>
            <person name="Ayvaz T."/>
            <person name="Ross M."/>
            <person name="Santibanez J."/>
            <person name="Aqrawi P."/>
            <person name="Gross S."/>
            <person name="Joshi V."/>
            <person name="Fowler G."/>
            <person name="Nazareth L."/>
            <person name="Reid J."/>
            <person name="Worley K."/>
            <person name="Petrosino J."/>
            <person name="Highlander S."/>
            <person name="Gibbs R."/>
        </authorList>
    </citation>
    <scope>NUCLEOTIDE SEQUENCE [LARGE SCALE GENOMIC DNA]</scope>
    <source>
        <strain evidence="1 2">ATCC 49124</strain>
    </source>
</reference>